<accession>A0AAN5HX95</accession>
<sequence>MPDYHGYSMDFEWDRVYFIPQSICIITFTGVIFVSNTFGFAFWAIDDSRKVQILNAIELSWLHERPDALVWGDIFDTPAMDKELTLLSATLFYGFMFYPGILIYSAYALRKGKNEVTRLTTRRINDQGNRMLQI</sequence>
<dbReference type="EMBL" id="BTRK01000004">
    <property type="protein sequence ID" value="GMR44639.1"/>
    <property type="molecule type" value="Genomic_DNA"/>
</dbReference>
<protein>
    <recommendedName>
        <fullName evidence="4">G protein-coupled receptor</fullName>
    </recommendedName>
</protein>
<dbReference type="AlphaFoldDB" id="A0AAN5HX95"/>
<feature type="transmembrane region" description="Helical" evidence="1">
    <location>
        <begin position="23"/>
        <end position="45"/>
    </location>
</feature>
<evidence type="ECO:0000256" key="1">
    <source>
        <dbReference type="SAM" id="Phobius"/>
    </source>
</evidence>
<reference evidence="3" key="1">
    <citation type="submission" date="2022-10" db="EMBL/GenBank/DDBJ databases">
        <title>Genome assembly of Pristionchus species.</title>
        <authorList>
            <person name="Yoshida K."/>
            <person name="Sommer R.J."/>
        </authorList>
    </citation>
    <scope>NUCLEOTIDE SEQUENCE [LARGE SCALE GENOMIC DNA]</scope>
    <source>
        <strain evidence="3">RS5460</strain>
    </source>
</reference>
<comment type="caution">
    <text evidence="2">The sequence shown here is derived from an EMBL/GenBank/DDBJ whole genome shotgun (WGS) entry which is preliminary data.</text>
</comment>
<feature type="transmembrane region" description="Helical" evidence="1">
    <location>
        <begin position="86"/>
        <end position="109"/>
    </location>
</feature>
<organism evidence="2 3">
    <name type="scientific">Pristionchus mayeri</name>
    <dbReference type="NCBI Taxonomy" id="1317129"/>
    <lineage>
        <taxon>Eukaryota</taxon>
        <taxon>Metazoa</taxon>
        <taxon>Ecdysozoa</taxon>
        <taxon>Nematoda</taxon>
        <taxon>Chromadorea</taxon>
        <taxon>Rhabditida</taxon>
        <taxon>Rhabditina</taxon>
        <taxon>Diplogasteromorpha</taxon>
        <taxon>Diplogasteroidea</taxon>
        <taxon>Neodiplogasteridae</taxon>
        <taxon>Pristionchus</taxon>
    </lineage>
</organism>
<evidence type="ECO:0008006" key="4">
    <source>
        <dbReference type="Google" id="ProtNLM"/>
    </source>
</evidence>
<keyword evidence="1" id="KW-1133">Transmembrane helix</keyword>
<keyword evidence="1" id="KW-0812">Transmembrane</keyword>
<keyword evidence="3" id="KW-1185">Reference proteome</keyword>
<proteinExistence type="predicted"/>
<feature type="non-terminal residue" evidence="2">
    <location>
        <position position="134"/>
    </location>
</feature>
<evidence type="ECO:0000313" key="3">
    <source>
        <dbReference type="Proteomes" id="UP001328107"/>
    </source>
</evidence>
<name>A0AAN5HX95_9BILA</name>
<evidence type="ECO:0000313" key="2">
    <source>
        <dbReference type="EMBL" id="GMR44639.1"/>
    </source>
</evidence>
<dbReference type="Proteomes" id="UP001328107">
    <property type="component" value="Unassembled WGS sequence"/>
</dbReference>
<gene>
    <name evidence="2" type="ORF">PMAYCL1PPCAC_14834</name>
</gene>
<keyword evidence="1" id="KW-0472">Membrane</keyword>